<evidence type="ECO:0000256" key="3">
    <source>
        <dbReference type="RuleBase" id="RU361155"/>
    </source>
</evidence>
<evidence type="ECO:0000256" key="4">
    <source>
        <dbReference type="SAM" id="MobiDB-lite"/>
    </source>
</evidence>
<evidence type="ECO:0000256" key="2">
    <source>
        <dbReference type="ARBA" id="ARBA00022679"/>
    </source>
</evidence>
<evidence type="ECO:0000313" key="6">
    <source>
        <dbReference type="Ensembl" id="ENSCPGP00000024388.1"/>
    </source>
</evidence>
<keyword evidence="2 3" id="KW-0808">Transferase</keyword>
<feature type="region of interest" description="Disordered" evidence="4">
    <location>
        <begin position="68"/>
        <end position="115"/>
    </location>
</feature>
<dbReference type="EC" id="2.8.2.-" evidence="3"/>
<keyword evidence="7" id="KW-1185">Reference proteome</keyword>
<comment type="similarity">
    <text evidence="1 3">Belongs to the sulfotransferase 1 family.</text>
</comment>
<dbReference type="SUPFAM" id="SSF52540">
    <property type="entry name" value="P-loop containing nucleoside triphosphate hydrolases"/>
    <property type="match status" value="1"/>
</dbReference>
<reference evidence="6" key="1">
    <citation type="submission" date="2025-08" db="UniProtKB">
        <authorList>
            <consortium name="Ensembl"/>
        </authorList>
    </citation>
    <scope>IDENTIFICATION</scope>
</reference>
<dbReference type="PANTHER" id="PTHR11783">
    <property type="entry name" value="SULFOTRANSFERASE SULT"/>
    <property type="match status" value="1"/>
</dbReference>
<evidence type="ECO:0000259" key="5">
    <source>
        <dbReference type="Pfam" id="PF00685"/>
    </source>
</evidence>
<dbReference type="InterPro" id="IPR000863">
    <property type="entry name" value="Sulfotransferase_dom"/>
</dbReference>
<dbReference type="InterPro" id="IPR027417">
    <property type="entry name" value="P-loop_NTPase"/>
</dbReference>
<feature type="domain" description="Sulfotransferase" evidence="5">
    <location>
        <begin position="16"/>
        <end position="63"/>
    </location>
</feature>
<dbReference type="Ensembl" id="ENSCPGT00000026637.1">
    <property type="protein sequence ID" value="ENSCPGP00000024388.1"/>
    <property type="gene ID" value="ENSCPGG00000016816.1"/>
</dbReference>
<dbReference type="AlphaFoldDB" id="A0A8C3KIV1"/>
<reference evidence="6" key="2">
    <citation type="submission" date="2025-09" db="UniProtKB">
        <authorList>
            <consortium name="Ensembl"/>
        </authorList>
    </citation>
    <scope>IDENTIFICATION</scope>
</reference>
<protein>
    <recommendedName>
        <fullName evidence="3">Sulfotransferase</fullName>
        <ecNumber evidence="3">2.8.2.-</ecNumber>
    </recommendedName>
</protein>
<dbReference type="Pfam" id="PF00685">
    <property type="entry name" value="Sulfotransfer_1"/>
    <property type="match status" value="1"/>
</dbReference>
<proteinExistence type="inferred from homology"/>
<dbReference type="GO" id="GO:0008146">
    <property type="term" value="F:sulfotransferase activity"/>
    <property type="evidence" value="ECO:0007669"/>
    <property type="project" value="InterPro"/>
</dbReference>
<evidence type="ECO:0000256" key="1">
    <source>
        <dbReference type="ARBA" id="ARBA00005771"/>
    </source>
</evidence>
<name>A0A8C3KIV1_9CHAR</name>
<feature type="compositionally biased region" description="Pro residues" evidence="4">
    <location>
        <begin position="73"/>
        <end position="83"/>
    </location>
</feature>
<dbReference type="Proteomes" id="UP000694419">
    <property type="component" value="Unplaced"/>
</dbReference>
<evidence type="ECO:0000313" key="7">
    <source>
        <dbReference type="Proteomes" id="UP000694419"/>
    </source>
</evidence>
<sequence>SFVEGWPQVEAFQARPDDLLISTYPKSGTTWLSEILDMIYQDGDVEKCRRDAIFNRVPFLEMKAPQIPSGELFPPPPPPPSPACTPLGWVGRQLKNPIPTAGEDPSPSPPPPELLLGQELQGHLHGPQPQGCHHLLLLLLPDGQDAPRPWHAGRVPGDLHGWQRWGLSP</sequence>
<organism evidence="6 7">
    <name type="scientific">Calidris pygmaea</name>
    <name type="common">Spoon-billed sandpiper</name>
    <dbReference type="NCBI Taxonomy" id="425635"/>
    <lineage>
        <taxon>Eukaryota</taxon>
        <taxon>Metazoa</taxon>
        <taxon>Chordata</taxon>
        <taxon>Craniata</taxon>
        <taxon>Vertebrata</taxon>
        <taxon>Euteleostomi</taxon>
        <taxon>Archelosauria</taxon>
        <taxon>Archosauria</taxon>
        <taxon>Dinosauria</taxon>
        <taxon>Saurischia</taxon>
        <taxon>Theropoda</taxon>
        <taxon>Coelurosauria</taxon>
        <taxon>Aves</taxon>
        <taxon>Neognathae</taxon>
        <taxon>Neoaves</taxon>
        <taxon>Charadriiformes</taxon>
        <taxon>Scolopacidae</taxon>
        <taxon>Calidris</taxon>
    </lineage>
</organism>
<dbReference type="Gene3D" id="3.40.50.300">
    <property type="entry name" value="P-loop containing nucleotide triphosphate hydrolases"/>
    <property type="match status" value="1"/>
</dbReference>
<accession>A0A8C3KIV1</accession>